<evidence type="ECO:0000313" key="2">
    <source>
        <dbReference type="EMBL" id="SHE34993.1"/>
    </source>
</evidence>
<sequence>MFSLFKRKKMDEIKIYNKKDFSEAISNKNVPLVDVRTPNEFNGGKIAHAKNIDVMSPDFVDKIKELDKEKTTYIYCRSGNRSQKAARVMVDLGFKEVIDLEGGYMNW</sequence>
<keyword evidence="3" id="KW-1185">Reference proteome</keyword>
<evidence type="ECO:0000313" key="3">
    <source>
        <dbReference type="Proteomes" id="UP000184462"/>
    </source>
</evidence>
<dbReference type="Proteomes" id="UP000184462">
    <property type="component" value="Unassembled WGS sequence"/>
</dbReference>
<proteinExistence type="predicted"/>
<dbReference type="SMART" id="SM00450">
    <property type="entry name" value="RHOD"/>
    <property type="match status" value="1"/>
</dbReference>
<feature type="domain" description="Rhodanese" evidence="1">
    <location>
        <begin position="26"/>
        <end position="107"/>
    </location>
</feature>
<dbReference type="InterPro" id="IPR001763">
    <property type="entry name" value="Rhodanese-like_dom"/>
</dbReference>
<name>A0A1M4SRV0_9FLAO</name>
<dbReference type="InterPro" id="IPR036873">
    <property type="entry name" value="Rhodanese-like_dom_sf"/>
</dbReference>
<dbReference type="PANTHER" id="PTHR43031:SF17">
    <property type="entry name" value="SULFURTRANSFERASE YTWF-RELATED"/>
    <property type="match status" value="1"/>
</dbReference>
<dbReference type="Gene3D" id="3.40.250.10">
    <property type="entry name" value="Rhodanese-like domain"/>
    <property type="match status" value="1"/>
</dbReference>
<dbReference type="EMBL" id="FQTW01000001">
    <property type="protein sequence ID" value="SHE34993.1"/>
    <property type="molecule type" value="Genomic_DNA"/>
</dbReference>
<evidence type="ECO:0000259" key="1">
    <source>
        <dbReference type="PROSITE" id="PS50206"/>
    </source>
</evidence>
<keyword evidence="2" id="KW-0808">Transferase</keyword>
<dbReference type="GO" id="GO:0016740">
    <property type="term" value="F:transferase activity"/>
    <property type="evidence" value="ECO:0007669"/>
    <property type="project" value="UniProtKB-KW"/>
</dbReference>
<dbReference type="PROSITE" id="PS50206">
    <property type="entry name" value="RHODANESE_3"/>
    <property type="match status" value="1"/>
</dbReference>
<dbReference type="Pfam" id="PF00581">
    <property type="entry name" value="Rhodanese"/>
    <property type="match status" value="1"/>
</dbReference>
<dbReference type="CDD" id="cd00158">
    <property type="entry name" value="RHOD"/>
    <property type="match status" value="1"/>
</dbReference>
<dbReference type="STRING" id="1155689.SAMN05444278_101298"/>
<gene>
    <name evidence="2" type="ORF">SAMN05444278_101298</name>
</gene>
<dbReference type="InterPro" id="IPR050229">
    <property type="entry name" value="GlpE_sulfurtransferase"/>
</dbReference>
<dbReference type="SUPFAM" id="SSF52821">
    <property type="entry name" value="Rhodanese/Cell cycle control phosphatase"/>
    <property type="match status" value="1"/>
</dbReference>
<dbReference type="AlphaFoldDB" id="A0A1M4SRV0"/>
<protein>
    <submittedName>
        <fullName evidence="2">Rhodanese-related sulfurtransferase</fullName>
    </submittedName>
</protein>
<accession>A0A1M4SRV0</accession>
<dbReference type="PANTHER" id="PTHR43031">
    <property type="entry name" value="FAD-DEPENDENT OXIDOREDUCTASE"/>
    <property type="match status" value="1"/>
</dbReference>
<reference evidence="2 3" key="1">
    <citation type="submission" date="2016-11" db="EMBL/GenBank/DDBJ databases">
        <authorList>
            <person name="Jaros S."/>
            <person name="Januszkiewicz K."/>
            <person name="Wedrychowicz H."/>
        </authorList>
    </citation>
    <scope>NUCLEOTIDE SEQUENCE [LARGE SCALE GENOMIC DNA]</scope>
    <source>
        <strain evidence="2 3">DSM 25661</strain>
    </source>
</reference>
<organism evidence="2 3">
    <name type="scientific">Psychroflexus salarius</name>
    <dbReference type="NCBI Taxonomy" id="1155689"/>
    <lineage>
        <taxon>Bacteria</taxon>
        <taxon>Pseudomonadati</taxon>
        <taxon>Bacteroidota</taxon>
        <taxon>Flavobacteriia</taxon>
        <taxon>Flavobacteriales</taxon>
        <taxon>Flavobacteriaceae</taxon>
        <taxon>Psychroflexus</taxon>
    </lineage>
</organism>